<evidence type="ECO:0000256" key="3">
    <source>
        <dbReference type="ARBA" id="ARBA00009716"/>
    </source>
</evidence>
<evidence type="ECO:0000256" key="2">
    <source>
        <dbReference type="ARBA" id="ARBA00001927"/>
    </source>
</evidence>
<evidence type="ECO:0000256" key="5">
    <source>
        <dbReference type="ARBA" id="ARBA00022630"/>
    </source>
</evidence>
<keyword evidence="12" id="KW-0314">Glutamate biosynthesis</keyword>
<evidence type="ECO:0000256" key="11">
    <source>
        <dbReference type="ARBA" id="ARBA00023014"/>
    </source>
</evidence>
<dbReference type="InterPro" id="IPR006982">
    <property type="entry name" value="Glu_synth_centr_N"/>
</dbReference>
<dbReference type="PANTHER" id="PTHR11938:SF133">
    <property type="entry name" value="GLUTAMATE SYNTHASE (NADH)"/>
    <property type="match status" value="1"/>
</dbReference>
<evidence type="ECO:0000256" key="1">
    <source>
        <dbReference type="ARBA" id="ARBA00001917"/>
    </source>
</evidence>
<keyword evidence="5" id="KW-0285">Flavoprotein</keyword>
<evidence type="ECO:0000259" key="15">
    <source>
        <dbReference type="PROSITE" id="PS51278"/>
    </source>
</evidence>
<reference evidence="16" key="1">
    <citation type="submission" date="2020-02" db="EMBL/GenBank/DDBJ databases">
        <authorList>
            <person name="Meier V. D."/>
        </authorList>
    </citation>
    <scope>NUCLEOTIDE SEQUENCE</scope>
    <source>
        <strain evidence="16">AVDCRST_MAG05</strain>
    </source>
</reference>
<keyword evidence="8" id="KW-0315">Glutamine amidotransferase</keyword>
<evidence type="ECO:0000256" key="13">
    <source>
        <dbReference type="ARBA" id="ARBA00023291"/>
    </source>
</evidence>
<dbReference type="InterPro" id="IPR029055">
    <property type="entry name" value="Ntn_hydrolases_N"/>
</dbReference>
<comment type="cofactor">
    <cofactor evidence="2">
        <name>[3Fe-4S] cluster</name>
        <dbReference type="ChEBI" id="CHEBI:21137"/>
    </cofactor>
</comment>
<evidence type="ECO:0000256" key="7">
    <source>
        <dbReference type="ARBA" id="ARBA00022723"/>
    </source>
</evidence>
<evidence type="ECO:0000256" key="4">
    <source>
        <dbReference type="ARBA" id="ARBA00022605"/>
    </source>
</evidence>
<evidence type="ECO:0000256" key="12">
    <source>
        <dbReference type="ARBA" id="ARBA00023164"/>
    </source>
</evidence>
<keyword evidence="9 16" id="KW-0560">Oxidoreductase</keyword>
<dbReference type="GO" id="GO:0019676">
    <property type="term" value="P:ammonia assimilation cycle"/>
    <property type="evidence" value="ECO:0007669"/>
    <property type="project" value="TreeGrafter"/>
</dbReference>
<evidence type="ECO:0000256" key="10">
    <source>
        <dbReference type="ARBA" id="ARBA00023004"/>
    </source>
</evidence>
<dbReference type="InterPro" id="IPR050711">
    <property type="entry name" value="ET-N_metabolism_enzyme"/>
</dbReference>
<name>A0A6J4RSY3_9ACTN</name>
<keyword evidence="11" id="KW-0411">Iron-sulfur</keyword>
<proteinExistence type="inferred from homology"/>
<accession>A0A6J4RSY3</accession>
<evidence type="ECO:0000256" key="6">
    <source>
        <dbReference type="ARBA" id="ARBA00022643"/>
    </source>
</evidence>
<dbReference type="InterPro" id="IPR017932">
    <property type="entry name" value="GATase_2_dom"/>
</dbReference>
<evidence type="ECO:0000256" key="14">
    <source>
        <dbReference type="ARBA" id="ARBA00029440"/>
    </source>
</evidence>
<dbReference type="EMBL" id="CADCVM010000142">
    <property type="protein sequence ID" value="CAA9480793.1"/>
    <property type="molecule type" value="Genomic_DNA"/>
</dbReference>
<dbReference type="SUPFAM" id="SSF51395">
    <property type="entry name" value="FMN-linked oxidoreductases"/>
    <property type="match status" value="1"/>
</dbReference>
<dbReference type="FunFam" id="3.20.20.70:FF:000031">
    <property type="entry name" value="Glutamate synthase 1 [NADH]"/>
    <property type="match status" value="1"/>
</dbReference>
<comment type="pathway">
    <text evidence="14">Amino-acid biosynthesis.</text>
</comment>
<dbReference type="AlphaFoldDB" id="A0A6J4RSY3"/>
<dbReference type="GO" id="GO:0006537">
    <property type="term" value="P:glutamate biosynthetic process"/>
    <property type="evidence" value="ECO:0007669"/>
    <property type="project" value="UniProtKB-KW"/>
</dbReference>
<evidence type="ECO:0000313" key="16">
    <source>
        <dbReference type="EMBL" id="CAA9480793.1"/>
    </source>
</evidence>
<dbReference type="Gene3D" id="3.20.20.70">
    <property type="entry name" value="Aldolase class I"/>
    <property type="match status" value="1"/>
</dbReference>
<dbReference type="SUPFAM" id="SSF56235">
    <property type="entry name" value="N-terminal nucleophile aminohydrolases (Ntn hydrolases)"/>
    <property type="match status" value="1"/>
</dbReference>
<dbReference type="PROSITE" id="PS51278">
    <property type="entry name" value="GATASE_TYPE_2"/>
    <property type="match status" value="1"/>
</dbReference>
<feature type="non-terminal residue" evidence="16">
    <location>
        <position position="1"/>
    </location>
</feature>
<dbReference type="PANTHER" id="PTHR11938">
    <property type="entry name" value="FAD NADPH DEHYDROGENASE/OXIDOREDUCTASE"/>
    <property type="match status" value="1"/>
</dbReference>
<comment type="cofactor">
    <cofactor evidence="1">
        <name>FMN</name>
        <dbReference type="ChEBI" id="CHEBI:58210"/>
    </cofactor>
</comment>
<comment type="similarity">
    <text evidence="3">Belongs to the glutamate synthase family.</text>
</comment>
<organism evidence="16">
    <name type="scientific">uncultured Rubrobacteraceae bacterium</name>
    <dbReference type="NCBI Taxonomy" id="349277"/>
    <lineage>
        <taxon>Bacteria</taxon>
        <taxon>Bacillati</taxon>
        <taxon>Actinomycetota</taxon>
        <taxon>Rubrobacteria</taxon>
        <taxon>Rubrobacterales</taxon>
        <taxon>Rubrobacteraceae</taxon>
        <taxon>environmental samples</taxon>
    </lineage>
</organism>
<dbReference type="Gene3D" id="3.60.20.10">
    <property type="entry name" value="Glutamine Phosphoribosylpyrophosphate, subunit 1, domain 1"/>
    <property type="match status" value="1"/>
</dbReference>
<dbReference type="GO" id="GO:0004355">
    <property type="term" value="F:glutamate synthase (NADPH) activity"/>
    <property type="evidence" value="ECO:0007669"/>
    <property type="project" value="UniProtKB-EC"/>
</dbReference>
<dbReference type="FunFam" id="3.60.20.10:FF:000001">
    <property type="entry name" value="Glutamate synthase, large subunit"/>
    <property type="match status" value="1"/>
</dbReference>
<evidence type="ECO:0000256" key="8">
    <source>
        <dbReference type="ARBA" id="ARBA00022962"/>
    </source>
</evidence>
<gene>
    <name evidence="16" type="ORF">AVDCRST_MAG05-1267</name>
</gene>
<dbReference type="Pfam" id="PF04898">
    <property type="entry name" value="Glu_syn_central"/>
    <property type="match status" value="1"/>
</dbReference>
<feature type="non-terminal residue" evidence="16">
    <location>
        <position position="739"/>
    </location>
</feature>
<dbReference type="GO" id="GO:0051538">
    <property type="term" value="F:3 iron, 4 sulfur cluster binding"/>
    <property type="evidence" value="ECO:0007669"/>
    <property type="project" value="UniProtKB-KW"/>
</dbReference>
<dbReference type="Pfam" id="PF00310">
    <property type="entry name" value="GATase_2"/>
    <property type="match status" value="1"/>
</dbReference>
<sequence>KAGLYDAMYEHDACGLGFVARIDGRPTRETVEQGLEVLHNLEHRGTTGSDPETGDGAGILVQIPDGFFRRACEELGIELPGAGGYGVGMLFETDGEADCGGRLAEICAEEGQDLLGFRDVPVEPGAVGKVARSVMPRIRQFFVGRRGGGEGMDFERKLYVIRRRLHKETQGSPGCYVVSLSSKTVIYKGLLKGRQLDRFYPDLRDPNFASAISLVHERFSTNTLGSWELAHPYRFIAHNGEINTIRGNVNWMRARESRLRSELFGEDLGKLSPVIMPGQSDSAAFDNALELLHLAGRSLPHAVAMMMPEAWENDDLMDPDRRAFYQYHSALMEPWDGPAAVAFTDGRLVGATLDRNGLRPARYSVTKDGRVVMASEDGALRIPAEEVVERWRLRPGKMLVVDTERHELLHDEDVKRPLFGRRPYRGWLDAGEIHLHSLPEPSASSRPESATLLQRQRAFGYTIEDQRIILAPMAQNGKEPDGSMGTDTPLAVLSERPQLLFSYFKQHFAQVTNPPIDPLREELVMSLKMSLGPEQNLFDETPEHCRRVLIDQPVLTDAELEKIRALGDERASSATLSALFPVAAGEAGMEEALTTLCGKAESAVRGGSAVLVLSDRGVNELQAPIPSLLATAAVHHHLVRAGIRTATTLVVETAEAREVHHFALLVGYGATAVAPYLAFETIEELADSHLMEGVGPEEALKNFVKAIGKGLLKVISKMGISTLFSYCGAQIFEAVGLSE</sequence>
<keyword evidence="10" id="KW-0408">Iron</keyword>
<keyword evidence="6" id="KW-0288">FMN</keyword>
<feature type="domain" description="Glutamine amidotransferase type-2" evidence="15">
    <location>
        <begin position="14"/>
        <end position="404"/>
    </location>
</feature>
<evidence type="ECO:0000256" key="9">
    <source>
        <dbReference type="ARBA" id="ARBA00023002"/>
    </source>
</evidence>
<keyword evidence="13" id="KW-0003">3Fe-4S</keyword>
<dbReference type="InterPro" id="IPR013785">
    <property type="entry name" value="Aldolase_TIM"/>
</dbReference>
<dbReference type="GO" id="GO:0046872">
    <property type="term" value="F:metal ion binding"/>
    <property type="evidence" value="ECO:0007669"/>
    <property type="project" value="UniProtKB-KW"/>
</dbReference>
<dbReference type="CDD" id="cd00713">
    <property type="entry name" value="GltS"/>
    <property type="match status" value="1"/>
</dbReference>
<protein>
    <submittedName>
        <fullName evidence="16">Glutamate synthase [NADPH] large chain</fullName>
        <ecNumber evidence="16">1.4.1.13</ecNumber>
    </submittedName>
</protein>
<keyword evidence="7" id="KW-0479">Metal-binding</keyword>
<keyword evidence="4" id="KW-0028">Amino-acid biosynthesis</keyword>
<dbReference type="EC" id="1.4.1.13" evidence="16"/>